<sequence>MSQHDAPMPGDPRNAPKDDDPTTDQPTNDTPQHDDTTLETFLDESDDAPSRPSDHPEPASAPASEPVSDQDSRPVDPSPTQPYAPPPASPYAAASTQPAVPEYKSGPAPTTSVIGLIGVLVAIAVLVTQVADLDIRWDIAGPVTAVGAGVLLVVLGLAGLRGQRFRS</sequence>
<feature type="compositionally biased region" description="Low complexity" evidence="1">
    <location>
        <begin position="90"/>
        <end position="99"/>
    </location>
</feature>
<evidence type="ECO:0000313" key="4">
    <source>
        <dbReference type="Proteomes" id="UP000030002"/>
    </source>
</evidence>
<name>A0A0A0J7A0_9MICO</name>
<reference evidence="3 4" key="1">
    <citation type="submission" date="2013-08" db="EMBL/GenBank/DDBJ databases">
        <title>The genome sequence of Knoellia sinensis.</title>
        <authorList>
            <person name="Zhu W."/>
            <person name="Wang G."/>
        </authorList>
    </citation>
    <scope>NUCLEOTIDE SEQUENCE [LARGE SCALE GENOMIC DNA]</scope>
    <source>
        <strain evidence="3 4">KCTC 19936</strain>
    </source>
</reference>
<dbReference type="RefSeq" id="WP_035914758.1">
    <property type="nucleotide sequence ID" value="NZ_AVPJ01000005.1"/>
</dbReference>
<evidence type="ECO:0000256" key="1">
    <source>
        <dbReference type="SAM" id="MobiDB-lite"/>
    </source>
</evidence>
<dbReference type="EMBL" id="AVPJ01000005">
    <property type="protein sequence ID" value="KGN33013.1"/>
    <property type="molecule type" value="Genomic_DNA"/>
</dbReference>
<feature type="region of interest" description="Disordered" evidence="1">
    <location>
        <begin position="1"/>
        <end position="103"/>
    </location>
</feature>
<gene>
    <name evidence="3" type="ORF">N802_15965</name>
</gene>
<comment type="caution">
    <text evidence="3">The sequence shown here is derived from an EMBL/GenBank/DDBJ whole genome shotgun (WGS) entry which is preliminary data.</text>
</comment>
<dbReference type="Proteomes" id="UP000030002">
    <property type="component" value="Unassembled WGS sequence"/>
</dbReference>
<proteinExistence type="predicted"/>
<dbReference type="AlphaFoldDB" id="A0A0A0J7A0"/>
<accession>A0A0A0J7A0</accession>
<dbReference type="STRING" id="1385520.N802_15965"/>
<organism evidence="3 4">
    <name type="scientific">Knoellia sinensis KCTC 19936</name>
    <dbReference type="NCBI Taxonomy" id="1385520"/>
    <lineage>
        <taxon>Bacteria</taxon>
        <taxon>Bacillati</taxon>
        <taxon>Actinomycetota</taxon>
        <taxon>Actinomycetes</taxon>
        <taxon>Micrococcales</taxon>
        <taxon>Intrasporangiaceae</taxon>
        <taxon>Knoellia</taxon>
    </lineage>
</organism>
<feature type="transmembrane region" description="Helical" evidence="2">
    <location>
        <begin position="139"/>
        <end position="160"/>
    </location>
</feature>
<keyword evidence="2" id="KW-1133">Transmembrane helix</keyword>
<keyword evidence="2" id="KW-0812">Transmembrane</keyword>
<keyword evidence="2" id="KW-0472">Membrane</keyword>
<evidence type="ECO:0000256" key="2">
    <source>
        <dbReference type="SAM" id="Phobius"/>
    </source>
</evidence>
<keyword evidence="4" id="KW-1185">Reference proteome</keyword>
<dbReference type="eggNOG" id="ENOG5031WHZ">
    <property type="taxonomic scope" value="Bacteria"/>
</dbReference>
<feature type="compositionally biased region" description="Basic and acidic residues" evidence="1">
    <location>
        <begin position="48"/>
        <end position="57"/>
    </location>
</feature>
<feature type="transmembrane region" description="Helical" evidence="2">
    <location>
        <begin position="113"/>
        <end position="133"/>
    </location>
</feature>
<protein>
    <submittedName>
        <fullName evidence="3">Uncharacterized protein</fullName>
    </submittedName>
</protein>
<evidence type="ECO:0000313" key="3">
    <source>
        <dbReference type="EMBL" id="KGN33013.1"/>
    </source>
</evidence>
<feature type="compositionally biased region" description="Pro residues" evidence="1">
    <location>
        <begin position="76"/>
        <end position="89"/>
    </location>
</feature>